<evidence type="ECO:0000313" key="4">
    <source>
        <dbReference type="EMBL" id="KAJ8037457.1"/>
    </source>
</evidence>
<keyword evidence="5" id="KW-1185">Reference proteome</keyword>
<feature type="compositionally biased region" description="Polar residues" evidence="2">
    <location>
        <begin position="267"/>
        <end position="276"/>
    </location>
</feature>
<dbReference type="Proteomes" id="UP001152320">
    <property type="component" value="Chromosome 8"/>
</dbReference>
<dbReference type="FunFam" id="1.10.472.80:FF:000020">
    <property type="entry name" value="TBC1 domain family, member 16"/>
    <property type="match status" value="1"/>
</dbReference>
<reference evidence="4" key="1">
    <citation type="submission" date="2021-10" db="EMBL/GenBank/DDBJ databases">
        <title>Tropical sea cucumber genome reveals ecological adaptation and Cuvierian tubules defense mechanism.</title>
        <authorList>
            <person name="Chen T."/>
        </authorList>
    </citation>
    <scope>NUCLEOTIDE SEQUENCE</scope>
    <source>
        <strain evidence="4">Nanhai2018</strain>
        <tissue evidence="4">Muscle</tissue>
    </source>
</reference>
<sequence>MANLWKKFSDFLGISDPEFIIAPPLEGEIIYCKNNVCVHPPPQLTYLPKHLPGYMTIRTHGSGYLNTSLVLTWIPNISLNLHAEKDSVVSSTSESSPVRLDDGSKFSIDSKEDNVSHDSAVGGFHTDGDEKHTEGSSPVSLNVSFQDSGIGDGDSRTVKPDRKSVPSKEGDTTTEEDGKGPTINGEGADEAGLEDTAEDGGLAMRRGSSSESSTSGDLQTDIMLHKLLERHQILADEEREENQPERPTDLELPEQQQDGSKDDDDNQSVSSASQGSEYPEPFNTFLKNLKETDHMESDPTLSPAWLHNMMFPDNAISLFTNGQQVPLTNPREQLCGVFAVDLCHMRSLRIFFSDESCTSGQFVIASRESQYKILHFHHGGLDKLAEVFEHWQHCIKSLNRDQPGGETTDLCRKFTIIQSGLKAKDCHPEEGIYGPVNEEIWKSYVNERGQVEEPYALRKAIFFGGIDKNLRAEIWPFLLGMFEFESSEEDRLEIEKTKTAEYEEIKKKRASMTKEEKELFWKNVRCTVEKDVIRTDRSNPYFHGKNNPNLDVMCNILLNYAVYNPAQGYNQGMSDLLAPIMVELQNECESFWCFASLMENVIFVSSPKDEDMERQLAYLRELMKLMLPGFWKHLEKIENSMELLFCHRWILLCFKREFPEADALRIWEACWAHYQTDYFHLFVCLAIIALYGDDIVQQKLPADDMLLHFSNLSMQMNADLVLRKARAMLHRFRTLPSIPCTLDDLCRTCGTGMWDSGHSPVVECVGSHEEGYRCIHIR</sequence>
<dbReference type="GO" id="GO:0005769">
    <property type="term" value="C:early endosome"/>
    <property type="evidence" value="ECO:0007669"/>
    <property type="project" value="TreeGrafter"/>
</dbReference>
<feature type="compositionally biased region" description="Basic and acidic residues" evidence="2">
    <location>
        <begin position="236"/>
        <end position="249"/>
    </location>
</feature>
<dbReference type="Gene3D" id="1.10.472.80">
    <property type="entry name" value="Ypt/Rab-GAP domain of gyp1p, domain 3"/>
    <property type="match status" value="1"/>
</dbReference>
<name>A0A9Q1C2L9_HOLLE</name>
<dbReference type="InterPro" id="IPR000195">
    <property type="entry name" value="Rab-GAP-TBC_dom"/>
</dbReference>
<feature type="region of interest" description="Disordered" evidence="2">
    <location>
        <begin position="236"/>
        <end position="282"/>
    </location>
</feature>
<dbReference type="FunFam" id="1.10.8.270:FF:000017">
    <property type="entry name" value="TBC1 domain family member 16"/>
    <property type="match status" value="1"/>
</dbReference>
<gene>
    <name evidence="4" type="ORF">HOLleu_18271</name>
</gene>
<dbReference type="Gene3D" id="1.10.8.270">
    <property type="entry name" value="putative rabgap domain of human tbc1 domain family member 14 like domains"/>
    <property type="match status" value="1"/>
</dbReference>
<proteinExistence type="predicted"/>
<dbReference type="EMBL" id="JAIZAY010000008">
    <property type="protein sequence ID" value="KAJ8037457.1"/>
    <property type="molecule type" value="Genomic_DNA"/>
</dbReference>
<dbReference type="PANTHER" id="PTHR22957">
    <property type="entry name" value="TBC1 DOMAIN FAMILY MEMBER GTPASE-ACTIVATING PROTEIN"/>
    <property type="match status" value="1"/>
</dbReference>
<evidence type="ECO:0000313" key="5">
    <source>
        <dbReference type="Proteomes" id="UP001152320"/>
    </source>
</evidence>
<dbReference type="OrthoDB" id="10264062at2759"/>
<dbReference type="Gene3D" id="2.30.29.230">
    <property type="match status" value="1"/>
</dbReference>
<feature type="compositionally biased region" description="Basic and acidic residues" evidence="2">
    <location>
        <begin position="153"/>
        <end position="179"/>
    </location>
</feature>
<keyword evidence="1" id="KW-0343">GTPase activation</keyword>
<dbReference type="AlphaFoldDB" id="A0A9Q1C2L9"/>
<organism evidence="4 5">
    <name type="scientific">Holothuria leucospilota</name>
    <name type="common">Black long sea cucumber</name>
    <name type="synonym">Mertensiothuria leucospilota</name>
    <dbReference type="NCBI Taxonomy" id="206669"/>
    <lineage>
        <taxon>Eukaryota</taxon>
        <taxon>Metazoa</taxon>
        <taxon>Echinodermata</taxon>
        <taxon>Eleutherozoa</taxon>
        <taxon>Echinozoa</taxon>
        <taxon>Holothuroidea</taxon>
        <taxon>Aspidochirotacea</taxon>
        <taxon>Aspidochirotida</taxon>
        <taxon>Holothuriidae</taxon>
        <taxon>Holothuria</taxon>
    </lineage>
</organism>
<dbReference type="Pfam" id="PF00566">
    <property type="entry name" value="RabGAP-TBC"/>
    <property type="match status" value="1"/>
</dbReference>
<evidence type="ECO:0000256" key="2">
    <source>
        <dbReference type="SAM" id="MobiDB-lite"/>
    </source>
</evidence>
<feature type="compositionally biased region" description="Basic and acidic residues" evidence="2">
    <location>
        <begin position="99"/>
        <end position="116"/>
    </location>
</feature>
<dbReference type="PROSITE" id="PS50086">
    <property type="entry name" value="TBC_RABGAP"/>
    <property type="match status" value="1"/>
</dbReference>
<dbReference type="SUPFAM" id="SSF47923">
    <property type="entry name" value="Ypt/Rab-GAP domain of gyp1p"/>
    <property type="match status" value="2"/>
</dbReference>
<accession>A0A9Q1C2L9</accession>
<protein>
    <submittedName>
        <fullName evidence="4">TBC1 domain family member 16</fullName>
    </submittedName>
</protein>
<dbReference type="InterPro" id="IPR035969">
    <property type="entry name" value="Rab-GAP_TBC_sf"/>
</dbReference>
<evidence type="ECO:0000256" key="1">
    <source>
        <dbReference type="ARBA" id="ARBA00022468"/>
    </source>
</evidence>
<feature type="region of interest" description="Disordered" evidence="2">
    <location>
        <begin position="85"/>
        <end position="193"/>
    </location>
</feature>
<feature type="compositionally biased region" description="Low complexity" evidence="2">
    <location>
        <begin position="88"/>
        <end position="98"/>
    </location>
</feature>
<evidence type="ECO:0000259" key="3">
    <source>
        <dbReference type="PROSITE" id="PS50086"/>
    </source>
</evidence>
<dbReference type="PANTHER" id="PTHR22957:SF547">
    <property type="entry name" value="TBC1 DOMAIN FAMILY MEMBER 16"/>
    <property type="match status" value="1"/>
</dbReference>
<dbReference type="GO" id="GO:0005096">
    <property type="term" value="F:GTPase activator activity"/>
    <property type="evidence" value="ECO:0007669"/>
    <property type="project" value="UniProtKB-KW"/>
</dbReference>
<feature type="domain" description="Rab-GAP TBC" evidence="3">
    <location>
        <begin position="465"/>
        <end position="674"/>
    </location>
</feature>
<dbReference type="SMART" id="SM00164">
    <property type="entry name" value="TBC"/>
    <property type="match status" value="1"/>
</dbReference>
<feature type="region of interest" description="Disordered" evidence="2">
    <location>
        <begin position="200"/>
        <end position="219"/>
    </location>
</feature>
<comment type="caution">
    <text evidence="4">The sequence shown here is derived from an EMBL/GenBank/DDBJ whole genome shotgun (WGS) entry which is preliminary data.</text>
</comment>
<feature type="compositionally biased region" description="Polar residues" evidence="2">
    <location>
        <begin position="135"/>
        <end position="147"/>
    </location>
</feature>